<dbReference type="SUPFAM" id="SSF48452">
    <property type="entry name" value="TPR-like"/>
    <property type="match status" value="1"/>
</dbReference>
<dbReference type="InterPro" id="IPR027417">
    <property type="entry name" value="P-loop_NTPase"/>
</dbReference>
<keyword evidence="2 3" id="KW-0802">TPR repeat</keyword>
<organism evidence="5 6">
    <name type="scientific">Pocillopora damicornis</name>
    <name type="common">Cauliflower coral</name>
    <name type="synonym">Millepora damicornis</name>
    <dbReference type="NCBI Taxonomy" id="46731"/>
    <lineage>
        <taxon>Eukaryota</taxon>
        <taxon>Metazoa</taxon>
        <taxon>Cnidaria</taxon>
        <taxon>Anthozoa</taxon>
        <taxon>Hexacorallia</taxon>
        <taxon>Scleractinia</taxon>
        <taxon>Astrocoeniina</taxon>
        <taxon>Pocilloporidae</taxon>
        <taxon>Pocillopora</taxon>
    </lineage>
</organism>
<dbReference type="PROSITE" id="PS50293">
    <property type="entry name" value="TPR_REGION"/>
    <property type="match status" value="3"/>
</dbReference>
<dbReference type="SUPFAM" id="SSF52540">
    <property type="entry name" value="P-loop containing nucleoside triphosphate hydrolases"/>
    <property type="match status" value="1"/>
</dbReference>
<feature type="coiled-coil region" evidence="4">
    <location>
        <begin position="166"/>
        <end position="228"/>
    </location>
</feature>
<dbReference type="PROSITE" id="PS50005">
    <property type="entry name" value="TPR"/>
    <property type="match status" value="4"/>
</dbReference>
<feature type="repeat" description="TPR" evidence="3">
    <location>
        <begin position="912"/>
        <end position="945"/>
    </location>
</feature>
<evidence type="ECO:0000256" key="2">
    <source>
        <dbReference type="ARBA" id="ARBA00022803"/>
    </source>
</evidence>
<dbReference type="InterPro" id="IPR019734">
    <property type="entry name" value="TPR_rpt"/>
</dbReference>
<feature type="repeat" description="TPR" evidence="3">
    <location>
        <begin position="870"/>
        <end position="903"/>
    </location>
</feature>
<keyword evidence="6" id="KW-1185">Reference proteome</keyword>
<accession>A0A3M6TEH2</accession>
<dbReference type="STRING" id="46731.A0A3M6TEH2"/>
<name>A0A3M6TEH2_POCDA</name>
<proteinExistence type="predicted"/>
<dbReference type="OrthoDB" id="1667894at2759"/>
<gene>
    <name evidence="5" type="ORF">pdam_00022324</name>
</gene>
<dbReference type="PANTHER" id="PTHR45641:SF19">
    <property type="entry name" value="NEPHROCYSTIN-3"/>
    <property type="match status" value="1"/>
</dbReference>
<dbReference type="Gene3D" id="1.25.40.10">
    <property type="entry name" value="Tetratricopeptide repeat domain"/>
    <property type="match status" value="2"/>
</dbReference>
<dbReference type="Gene3D" id="3.40.50.300">
    <property type="entry name" value="P-loop containing nucleotide triphosphate hydrolases"/>
    <property type="match status" value="1"/>
</dbReference>
<feature type="repeat" description="TPR" evidence="3">
    <location>
        <begin position="786"/>
        <end position="819"/>
    </location>
</feature>
<keyword evidence="1" id="KW-0677">Repeat</keyword>
<reference evidence="5 6" key="1">
    <citation type="journal article" date="2018" name="Sci. Rep.">
        <title>Comparative analysis of the Pocillopora damicornis genome highlights role of immune system in coral evolution.</title>
        <authorList>
            <person name="Cunning R."/>
            <person name="Bay R.A."/>
            <person name="Gillette P."/>
            <person name="Baker A.C."/>
            <person name="Traylor-Knowles N."/>
        </authorList>
    </citation>
    <scope>NUCLEOTIDE SEQUENCE [LARGE SCALE GENOMIC DNA]</scope>
    <source>
        <strain evidence="5">RSMAS</strain>
        <tissue evidence="5">Whole animal</tissue>
    </source>
</reference>
<dbReference type="Pfam" id="PF13424">
    <property type="entry name" value="TPR_12"/>
    <property type="match status" value="2"/>
</dbReference>
<dbReference type="InterPro" id="IPR011990">
    <property type="entry name" value="TPR-like_helical_dom_sf"/>
</dbReference>
<evidence type="ECO:0000313" key="5">
    <source>
        <dbReference type="EMBL" id="RMX39738.1"/>
    </source>
</evidence>
<evidence type="ECO:0000256" key="3">
    <source>
        <dbReference type="PROSITE-ProRule" id="PRU00339"/>
    </source>
</evidence>
<evidence type="ECO:0000256" key="1">
    <source>
        <dbReference type="ARBA" id="ARBA00022737"/>
    </source>
</evidence>
<dbReference type="EMBL" id="RCHS01003787">
    <property type="protein sequence ID" value="RMX39738.1"/>
    <property type="molecule type" value="Genomic_DNA"/>
</dbReference>
<dbReference type="Proteomes" id="UP000275408">
    <property type="component" value="Unassembled WGS sequence"/>
</dbReference>
<comment type="caution">
    <text evidence="5">The sequence shown here is derived from an EMBL/GenBank/DDBJ whole genome shotgun (WGS) entry which is preliminary data.</text>
</comment>
<dbReference type="PANTHER" id="PTHR45641">
    <property type="entry name" value="TETRATRICOPEPTIDE REPEAT PROTEIN (AFU_ORTHOLOGUE AFUA_6G03870)"/>
    <property type="match status" value="1"/>
</dbReference>
<keyword evidence="4" id="KW-0175">Coiled coil</keyword>
<dbReference type="AlphaFoldDB" id="A0A3M6TEH2"/>
<protein>
    <submittedName>
        <fullName evidence="5">Uncharacterized protein</fullName>
    </submittedName>
</protein>
<evidence type="ECO:0000313" key="6">
    <source>
        <dbReference type="Proteomes" id="UP000275408"/>
    </source>
</evidence>
<evidence type="ECO:0000256" key="4">
    <source>
        <dbReference type="SAM" id="Coils"/>
    </source>
</evidence>
<feature type="repeat" description="TPR" evidence="3">
    <location>
        <begin position="828"/>
        <end position="861"/>
    </location>
</feature>
<sequence length="980" mass="110744">MEYTKDQLNYFRICYIINCIAEGLRQVFIREWDSNYKVSLGEWEDTAQNGQDFYNNESKKPSYRRNRVHLRIIKKGKTEEWDCSCLFFAILFSYSIGSTISTTTRKDIEDLRQVRNDIAHISEATLTDTQFQNHVGIVLNAFKSLSLPISDIETVKNQKTFPTAEVNGLKAQAANLETKLQTAKSDFQDVKDAIKAKEDENLTLTSELKEAKEQMKCLTEEINLKVESFCLLTSNPPHKIILRRTEVSKIIGKMKALEERSNGAVSTIYLSGMPGCGKSQIARQTGEQFFTMKSGKSKSLTFVATLNAESLETLRDSYFSLAKKLGVSEYAISKLAIAELESADEIIRHLQRLIRQNTNLFYSWLMIADNVGDLVLVRSFLPQTGCKDWGRGQVLITTQDASAIPTSAPHTYHESLSAGMRLDDALQLLKEVSQIVFSHELAEEVLEVLEFQPLALAAAAFYVNTVVNHGSPNYTWKNYLEVCSRGERESTEKRLAMESEAYSKTMTTSIKMALKTFSDREDVLRQTFLLFSLIASDPLPIEVAVDFVRVRTSGNTDELIRAKIIKSTLITCLYNEDRSSGYLKVPTTVYKILKETSTSSFSEIVPSVCHAISAFHSLIESERGNLFQSPQVCVKLRRVTAHSKCLHNILTATFPDKFTWKKRLTSFITLNTIILWLSGTAAVCCDLSNPSDANLFSTSACELAVYSDGSVRANALTVHGRVLMMSCNHKISNQVFEKAIEIYKISDGVEHPKLSHCARHIEVLEYFEKALAIRKKTLGEEHTDVAESHNNLGVVYSHLAEYNEAKEHYEKALFIWKKIYGEEHADVAASYNNLGVVYGNLGKYSEAKEYLEKALIIRKKINKEEDAHVASSYNNLGTVFSHRGKYSKAKELYEKALFILKKIYYVGHKLVATIYHNLGIVCSQLGEYFKAKNYFKKARVIMKKSSDEVHSAEATSSINPGNIDNRLRSVMNTKYSKRKH</sequence>
<dbReference type="SMART" id="SM00028">
    <property type="entry name" value="TPR"/>
    <property type="match status" value="4"/>
</dbReference>
<dbReference type="PRINTS" id="PR00381">
    <property type="entry name" value="KINESINLIGHT"/>
</dbReference>